<evidence type="ECO:0000313" key="4">
    <source>
        <dbReference type="EMBL" id="PCE43641.1"/>
    </source>
</evidence>
<dbReference type="Pfam" id="PF13649">
    <property type="entry name" value="Methyltransf_25"/>
    <property type="match status" value="1"/>
</dbReference>
<dbReference type="OrthoDB" id="9802097at2"/>
<sequence length="257" mass="27058">MTATPPSRRIRIAAAFDRAEGYAAAADAQARAATMLAQRIAAASLPARPRILELGCGTGFLTHALAASIGAADWTVSDIAPAMVRRARTGLAIDADWRVIDGEALDPALGEFDLIASSMAFQWFADLPGAVERLARRLRAGGLLAFATMAAGSFAEWEDALRQEGLPSGTPAYPDADALARLAPPGFSADVAIADIVQEESDGRGFLRRLKAIGAGTPAPGYRPLAPAALRRAMARFDAGPRRVTYRIGFCLISPQN</sequence>
<dbReference type="GO" id="GO:0032259">
    <property type="term" value="P:methylation"/>
    <property type="evidence" value="ECO:0007669"/>
    <property type="project" value="UniProtKB-KW"/>
</dbReference>
<protein>
    <submittedName>
        <fullName evidence="4">Methyltransferase type 11</fullName>
    </submittedName>
</protein>
<dbReference type="InterPro" id="IPR041698">
    <property type="entry name" value="Methyltransf_25"/>
</dbReference>
<dbReference type="PANTHER" id="PTHR43861">
    <property type="entry name" value="TRANS-ACONITATE 2-METHYLTRANSFERASE-RELATED"/>
    <property type="match status" value="1"/>
</dbReference>
<dbReference type="CDD" id="cd02440">
    <property type="entry name" value="AdoMet_MTases"/>
    <property type="match status" value="1"/>
</dbReference>
<evidence type="ECO:0000259" key="3">
    <source>
        <dbReference type="Pfam" id="PF13649"/>
    </source>
</evidence>
<evidence type="ECO:0000256" key="1">
    <source>
        <dbReference type="ARBA" id="ARBA00022603"/>
    </source>
</evidence>
<accession>A0A2A4G0Y2</accession>
<dbReference type="KEGG" id="rdi:CMV14_02585"/>
<dbReference type="PANTHER" id="PTHR43861:SF1">
    <property type="entry name" value="TRANS-ACONITATE 2-METHYLTRANSFERASE"/>
    <property type="match status" value="1"/>
</dbReference>
<organism evidence="4 5">
    <name type="scientific">Rhizorhabdus dicambivorans</name>
    <dbReference type="NCBI Taxonomy" id="1850238"/>
    <lineage>
        <taxon>Bacteria</taxon>
        <taxon>Pseudomonadati</taxon>
        <taxon>Pseudomonadota</taxon>
        <taxon>Alphaproteobacteria</taxon>
        <taxon>Sphingomonadales</taxon>
        <taxon>Sphingomonadaceae</taxon>
        <taxon>Rhizorhabdus</taxon>
    </lineage>
</organism>
<gene>
    <name evidence="4" type="ORF">COO09_04905</name>
</gene>
<evidence type="ECO:0000256" key="2">
    <source>
        <dbReference type="ARBA" id="ARBA00022679"/>
    </source>
</evidence>
<dbReference type="SUPFAM" id="SSF53335">
    <property type="entry name" value="S-adenosyl-L-methionine-dependent methyltransferases"/>
    <property type="match status" value="1"/>
</dbReference>
<reference evidence="4 5" key="1">
    <citation type="submission" date="2017-09" db="EMBL/GenBank/DDBJ databases">
        <title>The Catabolism of 3,6-Dichlorosalicylic acid is Initiated by the Cytochrome P450 Monooxygenase DsmABC in Rhizorhabdus dicambivorans Ndbn-20.</title>
        <authorList>
            <person name="Na L."/>
        </authorList>
    </citation>
    <scope>NUCLEOTIDE SEQUENCE [LARGE SCALE GENOMIC DNA]</scope>
    <source>
        <strain evidence="4 5">Ndbn-20m</strain>
    </source>
</reference>
<dbReference type="Proteomes" id="UP000218934">
    <property type="component" value="Unassembled WGS sequence"/>
</dbReference>
<keyword evidence="1 4" id="KW-0489">Methyltransferase</keyword>
<dbReference type="Gene3D" id="3.40.50.150">
    <property type="entry name" value="Vaccinia Virus protein VP39"/>
    <property type="match status" value="1"/>
</dbReference>
<name>A0A2A4G0Y2_9SPHN</name>
<dbReference type="GO" id="GO:0008168">
    <property type="term" value="F:methyltransferase activity"/>
    <property type="evidence" value="ECO:0007669"/>
    <property type="project" value="UniProtKB-KW"/>
</dbReference>
<dbReference type="EMBL" id="NWUF01000003">
    <property type="protein sequence ID" value="PCE43641.1"/>
    <property type="molecule type" value="Genomic_DNA"/>
</dbReference>
<keyword evidence="5" id="KW-1185">Reference proteome</keyword>
<comment type="caution">
    <text evidence="4">The sequence shown here is derived from an EMBL/GenBank/DDBJ whole genome shotgun (WGS) entry which is preliminary data.</text>
</comment>
<dbReference type="AlphaFoldDB" id="A0A2A4G0Y2"/>
<keyword evidence="2 4" id="KW-0808">Transferase</keyword>
<proteinExistence type="predicted"/>
<feature type="domain" description="Methyltransferase" evidence="3">
    <location>
        <begin position="51"/>
        <end position="142"/>
    </location>
</feature>
<evidence type="ECO:0000313" key="5">
    <source>
        <dbReference type="Proteomes" id="UP000218934"/>
    </source>
</evidence>
<dbReference type="InterPro" id="IPR029063">
    <property type="entry name" value="SAM-dependent_MTases_sf"/>
</dbReference>
<dbReference type="RefSeq" id="WP_066969676.1">
    <property type="nucleotide sequence ID" value="NZ_CP023449.1"/>
</dbReference>